<dbReference type="Pfam" id="PF00397">
    <property type="entry name" value="WW"/>
    <property type="match status" value="1"/>
</dbReference>
<evidence type="ECO:0000256" key="2">
    <source>
        <dbReference type="SAM" id="Coils"/>
    </source>
</evidence>
<evidence type="ECO:0000259" key="5">
    <source>
        <dbReference type="PROSITE" id="PS50222"/>
    </source>
</evidence>
<dbReference type="PROSITE" id="PS01159">
    <property type="entry name" value="WW_DOMAIN_1"/>
    <property type="match status" value="2"/>
</dbReference>
<evidence type="ECO:0000313" key="6">
    <source>
        <dbReference type="EMBL" id="KAL3656850.1"/>
    </source>
</evidence>
<dbReference type="PROSITE" id="PS50222">
    <property type="entry name" value="EF_HAND_2"/>
    <property type="match status" value="2"/>
</dbReference>
<feature type="domain" description="WW" evidence="4">
    <location>
        <begin position="209"/>
        <end position="243"/>
    </location>
</feature>
<feature type="compositionally biased region" description="Polar residues" evidence="3">
    <location>
        <begin position="692"/>
        <end position="705"/>
    </location>
</feature>
<feature type="region of interest" description="Disordered" evidence="3">
    <location>
        <begin position="682"/>
        <end position="725"/>
    </location>
</feature>
<dbReference type="InterPro" id="IPR002048">
    <property type="entry name" value="EF_hand_dom"/>
</dbReference>
<evidence type="ECO:0000259" key="4">
    <source>
        <dbReference type="PROSITE" id="PS50020"/>
    </source>
</evidence>
<keyword evidence="7" id="KW-1185">Reference proteome</keyword>
<protein>
    <recommendedName>
        <fullName evidence="8">Calmodulin</fullName>
    </recommendedName>
</protein>
<name>A0ABD3EQX4_9STRA</name>
<dbReference type="PROSITE" id="PS00018">
    <property type="entry name" value="EF_HAND_1"/>
    <property type="match status" value="2"/>
</dbReference>
<comment type="caution">
    <text evidence="6">The sequence shown here is derived from an EMBL/GenBank/DDBJ whole genome shotgun (WGS) entry which is preliminary data.</text>
</comment>
<evidence type="ECO:0008006" key="8">
    <source>
        <dbReference type="Google" id="ProtNLM"/>
    </source>
</evidence>
<dbReference type="PROSITE" id="PS50096">
    <property type="entry name" value="IQ"/>
    <property type="match status" value="1"/>
</dbReference>
<accession>A0ABD3EQX4</accession>
<dbReference type="CDD" id="cd00201">
    <property type="entry name" value="WW"/>
    <property type="match status" value="1"/>
</dbReference>
<dbReference type="InterPro" id="IPR001202">
    <property type="entry name" value="WW_dom"/>
</dbReference>
<evidence type="ECO:0000256" key="3">
    <source>
        <dbReference type="SAM" id="MobiDB-lite"/>
    </source>
</evidence>
<gene>
    <name evidence="6" type="ORF">V7S43_018193</name>
</gene>
<keyword evidence="2" id="KW-0175">Coiled coil</keyword>
<feature type="compositionally biased region" description="Basic and acidic residues" evidence="3">
    <location>
        <begin position="706"/>
        <end position="717"/>
    </location>
</feature>
<dbReference type="SUPFAM" id="SSF51045">
    <property type="entry name" value="WW domain"/>
    <property type="match status" value="1"/>
</dbReference>
<reference evidence="6 7" key="1">
    <citation type="submission" date="2024-09" db="EMBL/GenBank/DDBJ databases">
        <title>Genome sequencing and assembly of Phytophthora oleae, isolate VK10A, causative agent of rot of olive drupes.</title>
        <authorList>
            <person name="Conti Taguali S."/>
            <person name="Riolo M."/>
            <person name="La Spada F."/>
            <person name="Cacciola S.O."/>
            <person name="Dionisio G."/>
        </authorList>
    </citation>
    <scope>NUCLEOTIDE SEQUENCE [LARGE SCALE GENOMIC DNA]</scope>
    <source>
        <strain evidence="6 7">VK10A</strain>
    </source>
</reference>
<feature type="domain" description="EF-hand" evidence="5">
    <location>
        <begin position="885"/>
        <end position="920"/>
    </location>
</feature>
<feature type="domain" description="EF-hand" evidence="5">
    <location>
        <begin position="737"/>
        <end position="772"/>
    </location>
</feature>
<proteinExistence type="predicted"/>
<feature type="compositionally biased region" description="Basic and acidic residues" evidence="3">
    <location>
        <begin position="602"/>
        <end position="611"/>
    </location>
</feature>
<dbReference type="PROSITE" id="PS50020">
    <property type="entry name" value="WW_DOMAIN_2"/>
    <property type="match status" value="3"/>
</dbReference>
<organism evidence="6 7">
    <name type="scientific">Phytophthora oleae</name>
    <dbReference type="NCBI Taxonomy" id="2107226"/>
    <lineage>
        <taxon>Eukaryota</taxon>
        <taxon>Sar</taxon>
        <taxon>Stramenopiles</taxon>
        <taxon>Oomycota</taxon>
        <taxon>Peronosporomycetes</taxon>
        <taxon>Peronosporales</taxon>
        <taxon>Peronosporaceae</taxon>
        <taxon>Phytophthora</taxon>
    </lineage>
</organism>
<dbReference type="EMBL" id="JBIMZQ010000072">
    <property type="protein sequence ID" value="KAL3656850.1"/>
    <property type="molecule type" value="Genomic_DNA"/>
</dbReference>
<dbReference type="AlphaFoldDB" id="A0ABD3EQX4"/>
<feature type="region of interest" description="Disordered" evidence="3">
    <location>
        <begin position="593"/>
        <end position="644"/>
    </location>
</feature>
<feature type="domain" description="WW" evidence="4">
    <location>
        <begin position="11"/>
        <end position="44"/>
    </location>
</feature>
<feature type="compositionally biased region" description="Polar residues" evidence="3">
    <location>
        <begin position="229"/>
        <end position="247"/>
    </location>
</feature>
<dbReference type="InterPro" id="IPR036020">
    <property type="entry name" value="WW_dom_sf"/>
</dbReference>
<feature type="region of interest" description="Disordered" evidence="3">
    <location>
        <begin position="229"/>
        <end position="254"/>
    </location>
</feature>
<feature type="compositionally biased region" description="Polar residues" evidence="3">
    <location>
        <begin position="612"/>
        <end position="621"/>
    </location>
</feature>
<dbReference type="Proteomes" id="UP001632037">
    <property type="component" value="Unassembled WGS sequence"/>
</dbReference>
<feature type="region of interest" description="Disordered" evidence="3">
    <location>
        <begin position="850"/>
        <end position="884"/>
    </location>
</feature>
<sequence length="998" mass="112848">MEEDRNERDPQEQEDHWVECSTDNGDTYFSNVITGETSWTKPCLNPEYPDHSDILTGGREETMAIHDEDANLEVAGALLEAPIAEDTTLNEVCEADLWLELYDEDRQVVYYFSPESGQVRWEPPLEPTAVVQHCDSDAVLKTVVSLQSAARSQQARARVAVIRQEKAKKQHPEISREGHVEVLHEEEAAMDDINSTTTDFIMTEVSVPDNDDSPWVEVYDPATQQQYYYSPRTSETSWAPPDTTGSSSEDRKKAAAISIQSLSRERLARKQVREIRAQLPEHQLSSRLEQEEAECEAIRRREMNHQELLQLSEGDRFWGLDHFEQELIKIRLEEEIVARTKVMNGLEASSPQQLTVVNVQLDFLAFEDEIMDTERLQREQQEEHDARLAMSTEEAQQCQNGDCFWGIQAEEANQRAANLAMAQEEAASNRFAVDVLQQALSATWEAEVQQNAAKELAARGGLEQRQQARYLRWFYHQCVSVDELLNFRWPVRQQQERLEEFSSPGKKRRHQVPQPNFNGVASATPYPLDDLIVRERLDHGDLRFGLRSILTVHHQSAQGTNGTRYEIVQAPPECAFDEATAAALLNSQLLPENSVEGGSLDGLERLDDRSLDGSQGSSVNYRRSRTPDPHIPARFNGVPYKPNQISPTREILSGDHRKLNQLPSLTKGKSCVDTSKIRHLQKAKTKARENVRTLSIPGQQLSNNRTHSESARERESDQDTEDTVELEDCPRAQFKRQEHEVLSKLFALMDLDASGTVNQNEMQWALQRDAEIHALAQTSPLLRLLLKQRTRLEALFTSHAVEELPVPSTNLGAPSESNNELTWDAFLARCEDAYLQLMSEGLILPDAVASSTPTENRAHVKESQANSRNKYNENENYPEPSAREAEAQTIRRVFSLLDIDGNGLLDVAEVQRTLYNTATATRRSAFRPDSTGMVSKELRALVEGSKALQPMLHQELFMTAFTKFEPMDPRGISEEEFVAFCLEIAHVAAANNMVVSVG</sequence>
<dbReference type="Gene3D" id="2.20.70.10">
    <property type="match status" value="2"/>
</dbReference>
<dbReference type="Gene3D" id="1.10.238.10">
    <property type="entry name" value="EF-hand"/>
    <property type="match status" value="1"/>
</dbReference>
<dbReference type="SMART" id="SM00054">
    <property type="entry name" value="EFh"/>
    <property type="match status" value="2"/>
</dbReference>
<dbReference type="InterPro" id="IPR011992">
    <property type="entry name" value="EF-hand-dom_pair"/>
</dbReference>
<feature type="domain" description="WW" evidence="4">
    <location>
        <begin position="98"/>
        <end position="126"/>
    </location>
</feature>
<dbReference type="InterPro" id="IPR018247">
    <property type="entry name" value="EF_Hand_1_Ca_BS"/>
</dbReference>
<evidence type="ECO:0000313" key="7">
    <source>
        <dbReference type="Proteomes" id="UP001632037"/>
    </source>
</evidence>
<feature type="coiled-coil region" evidence="2">
    <location>
        <begin position="281"/>
        <end position="308"/>
    </location>
</feature>
<keyword evidence="1" id="KW-0106">Calcium</keyword>
<evidence type="ECO:0000256" key="1">
    <source>
        <dbReference type="ARBA" id="ARBA00022837"/>
    </source>
</evidence>
<dbReference type="SUPFAM" id="SSF47473">
    <property type="entry name" value="EF-hand"/>
    <property type="match status" value="1"/>
</dbReference>
<dbReference type="SMART" id="SM00456">
    <property type="entry name" value="WW"/>
    <property type="match status" value="3"/>
</dbReference>
<feature type="region of interest" description="Disordered" evidence="3">
    <location>
        <begin position="500"/>
        <end position="520"/>
    </location>
</feature>